<evidence type="ECO:0000256" key="2">
    <source>
        <dbReference type="ARBA" id="ARBA00022679"/>
    </source>
</evidence>
<dbReference type="InterPro" id="IPR018357">
    <property type="entry name" value="Hexapep_transf_CS"/>
</dbReference>
<dbReference type="Proteomes" id="UP000317078">
    <property type="component" value="Unassembled WGS sequence"/>
</dbReference>
<dbReference type="GO" id="GO:0016746">
    <property type="term" value="F:acyltransferase activity"/>
    <property type="evidence" value="ECO:0007669"/>
    <property type="project" value="UniProtKB-KW"/>
</dbReference>
<dbReference type="InterPro" id="IPR050179">
    <property type="entry name" value="Trans_hexapeptide_repeat"/>
</dbReference>
<organism evidence="5 6">
    <name type="scientific">Muricoccus nepalensis</name>
    <dbReference type="NCBI Taxonomy" id="1854500"/>
    <lineage>
        <taxon>Bacteria</taxon>
        <taxon>Pseudomonadati</taxon>
        <taxon>Pseudomonadota</taxon>
        <taxon>Alphaproteobacteria</taxon>
        <taxon>Acetobacterales</taxon>
        <taxon>Roseomonadaceae</taxon>
        <taxon>Muricoccus</taxon>
    </lineage>
</organism>
<dbReference type="InterPro" id="IPR011004">
    <property type="entry name" value="Trimer_LpxA-like_sf"/>
</dbReference>
<dbReference type="PANTHER" id="PTHR43300">
    <property type="entry name" value="ACETYLTRANSFERASE"/>
    <property type="match status" value="1"/>
</dbReference>
<sequence>MPPDPDTAGKSLNEQPSIHPTAQVRDTHFGRFCEVGAGTRVAESVFGDYSYVARDSDIIYTEMGRFCSVAAGVRINPGNHPLERVALNHFTYRSSAYGLGEDDAAFFDWRRSHRVTMGHDVWIGHGAVVLPGVTIGTGAAIGAGAVVSKDVPDFAIVVGVPGRVLRHRFPPEIVAALQRIGWWNWPHARLGEAMRDFRHLSAEAFCAKHDPGA</sequence>
<evidence type="ECO:0000256" key="3">
    <source>
        <dbReference type="ARBA" id="ARBA00022737"/>
    </source>
</evidence>
<accession>A0A502FFL9</accession>
<reference evidence="5 6" key="1">
    <citation type="journal article" date="2019" name="Environ. Microbiol.">
        <title>Species interactions and distinct microbial communities in high Arctic permafrost affected cryosols are associated with the CH4 and CO2 gas fluxes.</title>
        <authorList>
            <person name="Altshuler I."/>
            <person name="Hamel J."/>
            <person name="Turney S."/>
            <person name="Magnuson E."/>
            <person name="Levesque R."/>
            <person name="Greer C."/>
            <person name="Whyte L.G."/>
        </authorList>
    </citation>
    <scope>NUCLEOTIDE SEQUENCE [LARGE SCALE GENOMIC DNA]</scope>
    <source>
        <strain evidence="5 6">S9.3B</strain>
    </source>
</reference>
<proteinExistence type="inferred from homology"/>
<keyword evidence="2 5" id="KW-0808">Transferase</keyword>
<dbReference type="CDD" id="cd03349">
    <property type="entry name" value="LbH_XAT"/>
    <property type="match status" value="1"/>
</dbReference>
<comment type="caution">
    <text evidence="5">The sequence shown here is derived from an EMBL/GenBank/DDBJ whole genome shotgun (WGS) entry which is preliminary data.</text>
</comment>
<evidence type="ECO:0000256" key="4">
    <source>
        <dbReference type="ARBA" id="ARBA00023315"/>
    </source>
</evidence>
<dbReference type="NCBIfam" id="TIGR03308">
    <property type="entry name" value="phn_thr-fam"/>
    <property type="match status" value="1"/>
</dbReference>
<dbReference type="Gene3D" id="2.160.10.10">
    <property type="entry name" value="Hexapeptide repeat proteins"/>
    <property type="match status" value="1"/>
</dbReference>
<evidence type="ECO:0000256" key="1">
    <source>
        <dbReference type="ARBA" id="ARBA00007274"/>
    </source>
</evidence>
<gene>
    <name evidence="5" type="ORF">EAH89_23200</name>
</gene>
<evidence type="ECO:0000313" key="6">
    <source>
        <dbReference type="Proteomes" id="UP000317078"/>
    </source>
</evidence>
<keyword evidence="3" id="KW-0677">Repeat</keyword>
<comment type="similarity">
    <text evidence="1">Belongs to the transferase hexapeptide repeat family.</text>
</comment>
<dbReference type="AlphaFoldDB" id="A0A502FFL9"/>
<dbReference type="EMBL" id="RCZP01000034">
    <property type="protein sequence ID" value="TPG48139.1"/>
    <property type="molecule type" value="Genomic_DNA"/>
</dbReference>
<dbReference type="SUPFAM" id="SSF51161">
    <property type="entry name" value="Trimeric LpxA-like enzymes"/>
    <property type="match status" value="1"/>
</dbReference>
<dbReference type="OrthoDB" id="9815592at2"/>
<dbReference type="Pfam" id="PF00132">
    <property type="entry name" value="Hexapep"/>
    <property type="match status" value="1"/>
</dbReference>
<dbReference type="InterPro" id="IPR017694">
    <property type="entry name" value="Phosphonate_tfrase_rpt"/>
</dbReference>
<protein>
    <submittedName>
        <fullName evidence="5">Chloramphenicol acetyltransferase</fullName>
    </submittedName>
</protein>
<keyword evidence="6" id="KW-1185">Reference proteome</keyword>
<name>A0A502FFL9_9PROT</name>
<dbReference type="PROSITE" id="PS00101">
    <property type="entry name" value="HEXAPEP_TRANSFERASES"/>
    <property type="match status" value="1"/>
</dbReference>
<dbReference type="PANTHER" id="PTHR43300:SF11">
    <property type="entry name" value="ACETYLTRANSFERASE RV3034C-RELATED"/>
    <property type="match status" value="1"/>
</dbReference>
<evidence type="ECO:0000313" key="5">
    <source>
        <dbReference type="EMBL" id="TPG48139.1"/>
    </source>
</evidence>
<keyword evidence="4" id="KW-0012">Acyltransferase</keyword>
<dbReference type="InterPro" id="IPR001451">
    <property type="entry name" value="Hexapep"/>
</dbReference>